<proteinExistence type="predicted"/>
<gene>
    <name evidence="7" type="ORF">GLOINDRAFT_27220</name>
</gene>
<keyword evidence="2" id="KW-0479">Metal-binding</keyword>
<accession>U9TW86</accession>
<comment type="subcellular location">
    <subcellularLocation>
        <location evidence="1">Nucleus</location>
    </subcellularLocation>
</comment>
<keyword evidence="5" id="KW-0539">Nucleus</keyword>
<keyword evidence="3" id="KW-0863">Zinc-finger</keyword>
<evidence type="ECO:0000256" key="5">
    <source>
        <dbReference type="ARBA" id="ARBA00023242"/>
    </source>
</evidence>
<dbReference type="HOGENOM" id="CLU_076413_1_0_1"/>
<name>U9TW86_RHIID</name>
<evidence type="ECO:0000256" key="2">
    <source>
        <dbReference type="ARBA" id="ARBA00022723"/>
    </source>
</evidence>
<dbReference type="EMBL" id="KI284999">
    <property type="protein sequence ID" value="ESA12375.1"/>
    <property type="molecule type" value="Genomic_DNA"/>
</dbReference>
<dbReference type="PANTHER" id="PTHR46481">
    <property type="entry name" value="ZINC FINGER BED DOMAIN-CONTAINING PROTEIN 4"/>
    <property type="match status" value="1"/>
</dbReference>
<keyword evidence="4" id="KW-0862">Zinc</keyword>
<dbReference type="SUPFAM" id="SSF140996">
    <property type="entry name" value="Hermes dimerisation domain"/>
    <property type="match status" value="1"/>
</dbReference>
<evidence type="ECO:0008006" key="8">
    <source>
        <dbReference type="Google" id="ProtNLM"/>
    </source>
</evidence>
<reference evidence="7" key="1">
    <citation type="submission" date="2013-07" db="EMBL/GenBank/DDBJ databases">
        <title>The genome of an arbuscular mycorrhizal fungus provides insights into the evolution of the oldest plant symbiosis.</title>
        <authorList>
            <consortium name="DOE Joint Genome Institute"/>
            <person name="Tisserant E."/>
            <person name="Malbreil M."/>
            <person name="Kuo A."/>
            <person name="Kohler A."/>
            <person name="Symeonidi A."/>
            <person name="Balestrini R."/>
            <person name="Charron P."/>
            <person name="Duensing N."/>
            <person name="Frei-dit-Frey N."/>
            <person name="Gianinazzi-Pearson V."/>
            <person name="Gilbert B."/>
            <person name="Handa Y."/>
            <person name="Hijri M."/>
            <person name="Kaul R."/>
            <person name="Kawaguchi M."/>
            <person name="Krajinski F."/>
            <person name="Lammers P."/>
            <person name="Lapierre D."/>
            <person name="Masclaux F.G."/>
            <person name="Murat C."/>
            <person name="Morin E."/>
            <person name="Ndikumana S."/>
            <person name="Pagni M."/>
            <person name="Petitpierre D."/>
            <person name="Requena N."/>
            <person name="Rosikiewicz P."/>
            <person name="Riley R."/>
            <person name="Saito K."/>
            <person name="San Clemente H."/>
            <person name="Shapiro H."/>
            <person name="van Tuinen D."/>
            <person name="Becard G."/>
            <person name="Bonfante P."/>
            <person name="Paszkowski U."/>
            <person name="Shachar-Hill Y."/>
            <person name="Young J.P."/>
            <person name="Sanders I.R."/>
            <person name="Henrissat B."/>
            <person name="Rensing S.A."/>
            <person name="Grigoriev I.V."/>
            <person name="Corradi N."/>
            <person name="Roux C."/>
            <person name="Martin F."/>
        </authorList>
    </citation>
    <scope>NUCLEOTIDE SEQUENCE</scope>
    <source>
        <strain evidence="7">DAOM 197198</strain>
    </source>
</reference>
<evidence type="ECO:0000256" key="6">
    <source>
        <dbReference type="SAM" id="MobiDB-lite"/>
    </source>
</evidence>
<feature type="compositionally biased region" description="Basic and acidic residues" evidence="6">
    <location>
        <begin position="14"/>
        <end position="28"/>
    </location>
</feature>
<dbReference type="AlphaFoldDB" id="U9TW86"/>
<dbReference type="InterPro" id="IPR052035">
    <property type="entry name" value="ZnF_BED_domain_contain"/>
</dbReference>
<protein>
    <recommendedName>
        <fullName evidence="8">DUF659 domain-containing protein</fullName>
    </recommendedName>
</protein>
<evidence type="ECO:0000256" key="3">
    <source>
        <dbReference type="ARBA" id="ARBA00022771"/>
    </source>
</evidence>
<organism evidence="7">
    <name type="scientific">Rhizophagus irregularis (strain DAOM 181602 / DAOM 197198 / MUCL 43194)</name>
    <name type="common">Arbuscular mycorrhizal fungus</name>
    <name type="synonym">Glomus intraradices</name>
    <dbReference type="NCBI Taxonomy" id="747089"/>
    <lineage>
        <taxon>Eukaryota</taxon>
        <taxon>Fungi</taxon>
        <taxon>Fungi incertae sedis</taxon>
        <taxon>Mucoromycota</taxon>
        <taxon>Glomeromycotina</taxon>
        <taxon>Glomeromycetes</taxon>
        <taxon>Glomerales</taxon>
        <taxon>Glomeraceae</taxon>
        <taxon>Rhizophagus</taxon>
    </lineage>
</organism>
<sequence>MPPKRKAVQLTLIERSEPVPRSKGERPQDPVWTHFIQTPLATAGHFAAEYDESNKHQKLDQLNITDFWNNEHNKALSKPRQDSMDQSLIKMFVCCGIPFSVVEHPFFIEMFKKACPGYTLPSCDKLSGIMLSHLAVKIEDKINTIFKNTTNLTLTQLIAEEIEKVLKDIGPNKFVAIITDNVANCATA</sequence>
<evidence type="ECO:0000313" key="7">
    <source>
        <dbReference type="EMBL" id="ESA12375.1"/>
    </source>
</evidence>
<dbReference type="VEuPathDB" id="FungiDB:RhiirFUN_021779"/>
<dbReference type="GO" id="GO:0005634">
    <property type="term" value="C:nucleus"/>
    <property type="evidence" value="ECO:0007669"/>
    <property type="project" value="UniProtKB-SubCell"/>
</dbReference>
<evidence type="ECO:0000256" key="4">
    <source>
        <dbReference type="ARBA" id="ARBA00022833"/>
    </source>
</evidence>
<dbReference type="GO" id="GO:0008270">
    <property type="term" value="F:zinc ion binding"/>
    <property type="evidence" value="ECO:0007669"/>
    <property type="project" value="UniProtKB-KW"/>
</dbReference>
<dbReference type="PANTHER" id="PTHR46481:SF10">
    <property type="entry name" value="ZINC FINGER BED DOMAIN-CONTAINING PROTEIN 39"/>
    <property type="match status" value="1"/>
</dbReference>
<evidence type="ECO:0000256" key="1">
    <source>
        <dbReference type="ARBA" id="ARBA00004123"/>
    </source>
</evidence>
<feature type="region of interest" description="Disordered" evidence="6">
    <location>
        <begin position="1"/>
        <end position="28"/>
    </location>
</feature>